<reference evidence="1 2" key="1">
    <citation type="submission" date="2020-04" db="EMBL/GenBank/DDBJ databases">
        <title>Description of novel Gluconacetobacter.</title>
        <authorList>
            <person name="Sombolestani A."/>
        </authorList>
    </citation>
    <scope>NUCLEOTIDE SEQUENCE [LARGE SCALE GENOMIC DNA]</scope>
    <source>
        <strain evidence="1 2">LMG 7603</strain>
    </source>
</reference>
<evidence type="ECO:0000313" key="1">
    <source>
        <dbReference type="EMBL" id="MBB2155182.1"/>
    </source>
</evidence>
<dbReference type="Proteomes" id="UP000550787">
    <property type="component" value="Unassembled WGS sequence"/>
</dbReference>
<evidence type="ECO:0000313" key="2">
    <source>
        <dbReference type="Proteomes" id="UP000550787"/>
    </source>
</evidence>
<protein>
    <submittedName>
        <fullName evidence="1">Uncharacterized protein</fullName>
    </submittedName>
</protein>
<sequence length="66" mass="6715">MDEAMIAALVSASGTIIALVEKYGPEAWTTIKQAVENTVSGSGPTDADIAAIYAKCQADNAAIQAS</sequence>
<gene>
    <name evidence="1" type="ORF">HLH33_02470</name>
</gene>
<organism evidence="1 2">
    <name type="scientific">Gluconacetobacter diazotrophicus</name>
    <name type="common">Acetobacter diazotrophicus</name>
    <dbReference type="NCBI Taxonomy" id="33996"/>
    <lineage>
        <taxon>Bacteria</taxon>
        <taxon>Pseudomonadati</taxon>
        <taxon>Pseudomonadota</taxon>
        <taxon>Alphaproteobacteria</taxon>
        <taxon>Acetobacterales</taxon>
        <taxon>Acetobacteraceae</taxon>
        <taxon>Gluconacetobacter</taxon>
    </lineage>
</organism>
<dbReference type="RefSeq" id="WP_183115354.1">
    <property type="nucleotide sequence ID" value="NZ_JABEQG010000002.1"/>
</dbReference>
<name>A0A7W4FCK5_GLUDI</name>
<dbReference type="EMBL" id="JABEQG010000002">
    <property type="protein sequence ID" value="MBB2155182.1"/>
    <property type="molecule type" value="Genomic_DNA"/>
</dbReference>
<comment type="caution">
    <text evidence="1">The sequence shown here is derived from an EMBL/GenBank/DDBJ whole genome shotgun (WGS) entry which is preliminary data.</text>
</comment>
<dbReference type="AlphaFoldDB" id="A0A7W4FCK5"/>
<proteinExistence type="predicted"/>
<accession>A0A7W4FCK5</accession>